<dbReference type="STRING" id="1802279.A3B34_01125"/>
<evidence type="ECO:0000256" key="11">
    <source>
        <dbReference type="ARBA" id="ARBA00022984"/>
    </source>
</evidence>
<dbReference type="Proteomes" id="UP000176510">
    <property type="component" value="Unassembled WGS sequence"/>
</dbReference>
<evidence type="ECO:0000256" key="1">
    <source>
        <dbReference type="ARBA" id="ARBA00004236"/>
    </source>
</evidence>
<keyword evidence="7" id="KW-0328">Glycosyltransferase</keyword>
<comment type="catalytic activity">
    <reaction evidence="16">
        <text>[GlcNAc-(1-&gt;4)-Mur2Ac(oyl-L-Ala-gamma-D-Glu-L-Lys-D-Ala-D-Ala)](n)-di-trans,octa-cis-undecaprenyl diphosphate + beta-D-GlcNAc-(1-&gt;4)-Mur2Ac(oyl-L-Ala-gamma-D-Glu-L-Lys-D-Ala-D-Ala)-di-trans,octa-cis-undecaprenyl diphosphate = [GlcNAc-(1-&gt;4)-Mur2Ac(oyl-L-Ala-gamma-D-Glu-L-Lys-D-Ala-D-Ala)](n+1)-di-trans,octa-cis-undecaprenyl diphosphate + di-trans,octa-cis-undecaprenyl diphosphate + H(+)</text>
        <dbReference type="Rhea" id="RHEA:23708"/>
        <dbReference type="Rhea" id="RHEA-COMP:9602"/>
        <dbReference type="Rhea" id="RHEA-COMP:9603"/>
        <dbReference type="ChEBI" id="CHEBI:15378"/>
        <dbReference type="ChEBI" id="CHEBI:58405"/>
        <dbReference type="ChEBI" id="CHEBI:60033"/>
        <dbReference type="ChEBI" id="CHEBI:78435"/>
        <dbReference type="EC" id="2.4.99.28"/>
    </reaction>
</comment>
<dbReference type="GO" id="GO:0008658">
    <property type="term" value="F:penicillin binding"/>
    <property type="evidence" value="ECO:0007669"/>
    <property type="project" value="InterPro"/>
</dbReference>
<keyword evidence="11" id="KW-0573">Peptidoglycan synthesis</keyword>
<dbReference type="InterPro" id="IPR036950">
    <property type="entry name" value="PBP_transglycosylase"/>
</dbReference>
<keyword evidence="5" id="KW-0121">Carboxypeptidase</keyword>
<name>A0A1G2L7A8_9BACT</name>
<keyword evidence="12" id="KW-0472">Membrane</keyword>
<dbReference type="Gene3D" id="1.10.3810.10">
    <property type="entry name" value="Biosynthetic peptidoglycan transglycosylase-like"/>
    <property type="match status" value="1"/>
</dbReference>
<keyword evidence="13" id="KW-0511">Multifunctional enzyme</keyword>
<dbReference type="GO" id="GO:0009252">
    <property type="term" value="P:peptidoglycan biosynthetic process"/>
    <property type="evidence" value="ECO:0007669"/>
    <property type="project" value="UniProtKB-KW"/>
</dbReference>
<dbReference type="InterPro" id="IPR012338">
    <property type="entry name" value="Beta-lactam/transpept-like"/>
</dbReference>
<dbReference type="Pfam" id="PF00905">
    <property type="entry name" value="Transpeptidase"/>
    <property type="match status" value="1"/>
</dbReference>
<evidence type="ECO:0000256" key="14">
    <source>
        <dbReference type="ARBA" id="ARBA00023316"/>
    </source>
</evidence>
<evidence type="ECO:0000256" key="8">
    <source>
        <dbReference type="ARBA" id="ARBA00022679"/>
    </source>
</evidence>
<evidence type="ECO:0000256" key="7">
    <source>
        <dbReference type="ARBA" id="ARBA00022676"/>
    </source>
</evidence>
<evidence type="ECO:0000313" key="20">
    <source>
        <dbReference type="Proteomes" id="UP000176510"/>
    </source>
</evidence>
<dbReference type="SUPFAM" id="SSF56601">
    <property type="entry name" value="beta-lactamase/transpeptidase-like"/>
    <property type="match status" value="1"/>
</dbReference>
<dbReference type="AlphaFoldDB" id="A0A1G2L7A8"/>
<dbReference type="GO" id="GO:0008360">
    <property type="term" value="P:regulation of cell shape"/>
    <property type="evidence" value="ECO:0007669"/>
    <property type="project" value="UniProtKB-KW"/>
</dbReference>
<evidence type="ECO:0000259" key="18">
    <source>
        <dbReference type="Pfam" id="PF00912"/>
    </source>
</evidence>
<evidence type="ECO:0000256" key="9">
    <source>
        <dbReference type="ARBA" id="ARBA00022801"/>
    </source>
</evidence>
<accession>A0A1G2L7A8</accession>
<evidence type="ECO:0000256" key="13">
    <source>
        <dbReference type="ARBA" id="ARBA00023268"/>
    </source>
</evidence>
<dbReference type="GO" id="GO:0008955">
    <property type="term" value="F:peptidoglycan glycosyltransferase activity"/>
    <property type="evidence" value="ECO:0007669"/>
    <property type="project" value="UniProtKB-EC"/>
</dbReference>
<feature type="domain" description="Penicillin-binding protein transpeptidase" evidence="17">
    <location>
        <begin position="329"/>
        <end position="633"/>
    </location>
</feature>
<evidence type="ECO:0000259" key="17">
    <source>
        <dbReference type="Pfam" id="PF00905"/>
    </source>
</evidence>
<dbReference type="PANTHER" id="PTHR32282">
    <property type="entry name" value="BINDING PROTEIN TRANSPEPTIDASE, PUTATIVE-RELATED"/>
    <property type="match status" value="1"/>
</dbReference>
<dbReference type="GO" id="GO:0071555">
    <property type="term" value="P:cell wall organization"/>
    <property type="evidence" value="ECO:0007669"/>
    <property type="project" value="UniProtKB-KW"/>
</dbReference>
<dbReference type="InterPro" id="IPR001264">
    <property type="entry name" value="Glyco_trans_51"/>
</dbReference>
<evidence type="ECO:0000256" key="5">
    <source>
        <dbReference type="ARBA" id="ARBA00022645"/>
    </source>
</evidence>
<keyword evidence="4" id="KW-1003">Cell membrane</keyword>
<dbReference type="PANTHER" id="PTHR32282:SF11">
    <property type="entry name" value="PENICILLIN-BINDING PROTEIN 1B"/>
    <property type="match status" value="1"/>
</dbReference>
<comment type="similarity">
    <text evidence="3">In the N-terminal section; belongs to the glycosyltransferase 51 family.</text>
</comment>
<sequence length="848" mass="92574">MSPFADISKKRRRNAFFISAVAGIALLAGAGAVYALVGDLPNPERLSERNIEESTQIYDRTDKVLLYEIHGDERRSVVYLSDIPDSVKHATLVAEDIHFYSHGGLDWRGIFRAIGKNISSGDFSQGGSTITQQLIKNSLLGGQKTIQRKLKEQILAVLLERKYSKDEIFGWYLNQIPYGSNAYGISAAARLYFGKEVGALSLAESAIIAALVKAPTYYSPYGSHKEELMKRKDWILQRMADAGFISSAEADAATHATLVFVPMRETIRAPHFIQYVREYLDEKYGEATVLRGGLRVTTTLDWTLQQEAERLVREGAENNKNLVKAYNAALVAVDPRSGDIVAMVGSKEYLGTAEPEGCNPGVTCKFDPYVNVATRKRQPGSAFKPFVYATAFKKGYTPETVLFDVPTEFNPACNPDGTPGPQITDPKQCYHPQNYDDSFRGPVDLRHALAQSLNIPSVKTLYLAGMEDAMKTAQAMGITTLEDPNRYGLSLVLGGAEVTLLEMTSAFGVFAAEGVRHPATAVLRVEDRNGAILEEYRDTSVPALDTTIARVMNNILSDNAARVPIFSPASSLYFSNRQVAAKTGTTQDFRDAWTVGYTPSLATGVWVGNNDNTPMNQKGLSVMVAGPIWHKFMEAALSVGPQEYFASPDPIPPAKPIFRGSYRAGPSVKVDKISGKLATADTPSSLIEERTFGGITTILGLIDKHNPLGDAPSDPPRDPQFKNWQAGIDAWIASHPLPASNAPEGADDLHAPDKAPRISLVSPDEKNTKLDTLQEVRARVDATFALSEVSLFIDDMLVHSTTAPFVSPDFLFAVPSPLSPGSHYIKITAFDAVGNRASAERQITIREN</sequence>
<reference evidence="19 20" key="1">
    <citation type="journal article" date="2016" name="Nat. Commun.">
        <title>Thousands of microbial genomes shed light on interconnected biogeochemical processes in an aquifer system.</title>
        <authorList>
            <person name="Anantharaman K."/>
            <person name="Brown C.T."/>
            <person name="Hug L.A."/>
            <person name="Sharon I."/>
            <person name="Castelle C.J."/>
            <person name="Probst A.J."/>
            <person name="Thomas B.C."/>
            <person name="Singh A."/>
            <person name="Wilkins M.J."/>
            <person name="Karaoz U."/>
            <person name="Brodie E.L."/>
            <person name="Williams K.H."/>
            <person name="Hubbard S.S."/>
            <person name="Banfield J.F."/>
        </authorList>
    </citation>
    <scope>NUCLEOTIDE SEQUENCE [LARGE SCALE GENOMIC DNA]</scope>
</reference>
<dbReference type="Pfam" id="PF00912">
    <property type="entry name" value="Transgly"/>
    <property type="match status" value="1"/>
</dbReference>
<dbReference type="InterPro" id="IPR001460">
    <property type="entry name" value="PCN-bd_Tpept"/>
</dbReference>
<evidence type="ECO:0000256" key="16">
    <source>
        <dbReference type="ARBA" id="ARBA00049902"/>
    </source>
</evidence>
<dbReference type="SUPFAM" id="SSF53955">
    <property type="entry name" value="Lysozyme-like"/>
    <property type="match status" value="1"/>
</dbReference>
<dbReference type="Gene3D" id="3.40.710.10">
    <property type="entry name" value="DD-peptidase/beta-lactamase superfamily"/>
    <property type="match status" value="1"/>
</dbReference>
<dbReference type="GO" id="GO:0009002">
    <property type="term" value="F:serine-type D-Ala-D-Ala carboxypeptidase activity"/>
    <property type="evidence" value="ECO:0007669"/>
    <property type="project" value="UniProtKB-EC"/>
</dbReference>
<dbReference type="Gene3D" id="2.60.40.10">
    <property type="entry name" value="Immunoglobulins"/>
    <property type="match status" value="1"/>
</dbReference>
<evidence type="ECO:0000256" key="10">
    <source>
        <dbReference type="ARBA" id="ARBA00022960"/>
    </source>
</evidence>
<keyword evidence="9" id="KW-0378">Hydrolase</keyword>
<protein>
    <submittedName>
        <fullName evidence="19">Uncharacterized protein</fullName>
    </submittedName>
</protein>
<comment type="catalytic activity">
    <reaction evidence="15">
        <text>Preferential cleavage: (Ac)2-L-Lys-D-Ala-|-D-Ala. Also transpeptidation of peptidyl-alanyl moieties that are N-acyl substituents of D-alanine.</text>
        <dbReference type="EC" id="3.4.16.4"/>
    </reaction>
</comment>
<dbReference type="InterPro" id="IPR023346">
    <property type="entry name" value="Lysozyme-like_dom_sf"/>
</dbReference>
<dbReference type="FunFam" id="1.10.3810.10:FF:000001">
    <property type="entry name" value="Penicillin-binding protein 1A"/>
    <property type="match status" value="1"/>
</dbReference>
<keyword evidence="14" id="KW-0961">Cell wall biogenesis/degradation</keyword>
<organism evidence="19 20">
    <name type="scientific">Candidatus Sungbacteria bacterium RIFCSPLOWO2_01_FULL_54_21</name>
    <dbReference type="NCBI Taxonomy" id="1802279"/>
    <lineage>
        <taxon>Bacteria</taxon>
        <taxon>Candidatus Sungiibacteriota</taxon>
    </lineage>
</organism>
<evidence type="ECO:0000256" key="2">
    <source>
        <dbReference type="ARBA" id="ARBA00007090"/>
    </source>
</evidence>
<dbReference type="InterPro" id="IPR050396">
    <property type="entry name" value="Glycosyltr_51/Transpeptidase"/>
</dbReference>
<keyword evidence="8" id="KW-0808">Transferase</keyword>
<gene>
    <name evidence="19" type="ORF">A3B34_01125</name>
</gene>
<comment type="subcellular location">
    <subcellularLocation>
        <location evidence="1">Cell membrane</location>
    </subcellularLocation>
</comment>
<evidence type="ECO:0000256" key="15">
    <source>
        <dbReference type="ARBA" id="ARBA00034000"/>
    </source>
</evidence>
<dbReference type="GO" id="GO:0005886">
    <property type="term" value="C:plasma membrane"/>
    <property type="evidence" value="ECO:0007669"/>
    <property type="project" value="UniProtKB-SubCell"/>
</dbReference>
<comment type="similarity">
    <text evidence="2">In the C-terminal section; belongs to the transpeptidase family.</text>
</comment>
<keyword evidence="10" id="KW-0133">Cell shape</keyword>
<feature type="domain" description="Glycosyl transferase family 51" evidence="18">
    <location>
        <begin position="65"/>
        <end position="239"/>
    </location>
</feature>
<evidence type="ECO:0000256" key="12">
    <source>
        <dbReference type="ARBA" id="ARBA00023136"/>
    </source>
</evidence>
<evidence type="ECO:0000256" key="4">
    <source>
        <dbReference type="ARBA" id="ARBA00022475"/>
    </source>
</evidence>
<dbReference type="InterPro" id="IPR013783">
    <property type="entry name" value="Ig-like_fold"/>
</dbReference>
<keyword evidence="6" id="KW-0645">Protease</keyword>
<proteinExistence type="inferred from homology"/>
<evidence type="ECO:0000256" key="6">
    <source>
        <dbReference type="ARBA" id="ARBA00022670"/>
    </source>
</evidence>
<dbReference type="EMBL" id="MHQR01000017">
    <property type="protein sequence ID" value="OHA07536.1"/>
    <property type="molecule type" value="Genomic_DNA"/>
</dbReference>
<comment type="caution">
    <text evidence="19">The sequence shown here is derived from an EMBL/GenBank/DDBJ whole genome shotgun (WGS) entry which is preliminary data.</text>
</comment>
<evidence type="ECO:0000313" key="19">
    <source>
        <dbReference type="EMBL" id="OHA07536.1"/>
    </source>
</evidence>
<evidence type="ECO:0000256" key="3">
    <source>
        <dbReference type="ARBA" id="ARBA00007739"/>
    </source>
</evidence>
<dbReference type="GO" id="GO:0030288">
    <property type="term" value="C:outer membrane-bounded periplasmic space"/>
    <property type="evidence" value="ECO:0007669"/>
    <property type="project" value="TreeGrafter"/>
</dbReference>
<dbReference type="GO" id="GO:0006508">
    <property type="term" value="P:proteolysis"/>
    <property type="evidence" value="ECO:0007669"/>
    <property type="project" value="UniProtKB-KW"/>
</dbReference>